<dbReference type="Ensembl" id="ENSXETT00000071571">
    <property type="protein sequence ID" value="ENSXETP00000092751"/>
    <property type="gene ID" value="ENSXETG00000034753"/>
</dbReference>
<dbReference type="AlphaFoldDB" id="A0A6I8SDB0"/>
<evidence type="ECO:0000313" key="4">
    <source>
        <dbReference type="RefSeq" id="XP_002939892.1"/>
    </source>
</evidence>
<evidence type="ECO:0000256" key="1">
    <source>
        <dbReference type="SAM" id="MobiDB-lite"/>
    </source>
</evidence>
<organism evidence="2">
    <name type="scientific">Xenopus tropicalis</name>
    <name type="common">Western clawed frog</name>
    <name type="synonym">Silurana tropicalis</name>
    <dbReference type="NCBI Taxonomy" id="8364"/>
    <lineage>
        <taxon>Eukaryota</taxon>
        <taxon>Metazoa</taxon>
        <taxon>Chordata</taxon>
        <taxon>Craniata</taxon>
        <taxon>Vertebrata</taxon>
        <taxon>Euteleostomi</taxon>
        <taxon>Amphibia</taxon>
        <taxon>Batrachia</taxon>
        <taxon>Anura</taxon>
        <taxon>Pipoidea</taxon>
        <taxon>Pipidae</taxon>
        <taxon>Xenopodinae</taxon>
        <taxon>Xenopus</taxon>
        <taxon>Silurana</taxon>
    </lineage>
</organism>
<dbReference type="Bgee" id="ENSXETG00000034753">
    <property type="expression patterns" value="Expressed in liver and 4 other cell types or tissues"/>
</dbReference>
<protein>
    <submittedName>
        <fullName evidence="2">Uncharacterized LOC100489315</fullName>
    </submittedName>
    <submittedName>
        <fullName evidence="4">Uncharacterized protein LOC100489315</fullName>
    </submittedName>
</protein>
<feature type="region of interest" description="Disordered" evidence="1">
    <location>
        <begin position="156"/>
        <end position="211"/>
    </location>
</feature>
<dbReference type="GeneTree" id="ENSGT01000000220125"/>
<evidence type="ECO:0000313" key="3">
    <source>
        <dbReference type="Proteomes" id="UP000008143"/>
    </source>
</evidence>
<evidence type="ECO:0000313" key="2">
    <source>
        <dbReference type="Ensembl" id="ENSXETP00000092751"/>
    </source>
</evidence>
<name>A0A6I8SDB0_XENTR</name>
<feature type="compositionally biased region" description="Basic and acidic residues" evidence="1">
    <location>
        <begin position="161"/>
        <end position="170"/>
    </location>
</feature>
<accession>A0A6I8SDB0</accession>
<sequence>MKSQRTVGIFSRDGRQSYNWLIDMLNETDFSKDVKEVLPIYIGNNFSEFTANVSGCGFAILYHTKNRGRVNVTNVTDSLYDEELKYLSKKLGKQCVIVVIDDLEDSSDKFKESLLANQPRIREFSQELFLISQVEKKTLNEEMMNKKLQMKNIMASNKKGNNKEGDRGTRGGEGTGDGQEKKPGEKEEDTRNTEESVPKAPNKCSGCCCFQ</sequence>
<feature type="compositionally biased region" description="Basic and acidic residues" evidence="1">
    <location>
        <begin position="178"/>
        <end position="197"/>
    </location>
</feature>
<dbReference type="RefSeq" id="XP_002939892.1">
    <property type="nucleotide sequence ID" value="XM_002939846.5"/>
</dbReference>
<dbReference type="OMA" id="MMDIMAP"/>
<proteinExistence type="predicted"/>
<dbReference type="KEGG" id="xtr:100489315"/>
<dbReference type="GeneID" id="100489315"/>
<dbReference type="Xenbase" id="XB-GENE-29079663">
    <property type="gene designation" value="LOC100489315"/>
</dbReference>
<dbReference type="OrthoDB" id="9903345at2759"/>
<dbReference type="AGR" id="Xenbase:XB-GENE-29079663"/>
<evidence type="ECO:0000313" key="5">
    <source>
        <dbReference type="Xenbase" id="XB-GENE-29079663"/>
    </source>
</evidence>
<keyword evidence="3" id="KW-1185">Reference proteome</keyword>
<reference evidence="2" key="1">
    <citation type="journal article" date="2010" name="Science">
        <title>The genome of the Western clawed frog Xenopus tropicalis.</title>
        <authorList>
            <person name="Hellsten U."/>
            <person name="Harland R.M."/>
            <person name="Gilchrist M.J."/>
            <person name="Hendrix D."/>
            <person name="Jurka J."/>
            <person name="Kapitonov V."/>
            <person name="Ovcharenko I."/>
            <person name="Putnam N.H."/>
            <person name="Shu S."/>
            <person name="Taher L."/>
            <person name="Blitz I.L."/>
            <person name="Blumberg B."/>
            <person name="Dichmann D.S."/>
            <person name="Dubchak I."/>
            <person name="Amaya E."/>
            <person name="Detter J.C."/>
            <person name="Fletcher R."/>
            <person name="Gerhard D.S."/>
            <person name="Goodstein D."/>
            <person name="Graves T."/>
            <person name="Grigoriev I.V."/>
            <person name="Grimwood J."/>
            <person name="Kawashima T."/>
            <person name="Lindquist E."/>
            <person name="Lucas S.M."/>
            <person name="Mead P.E."/>
            <person name="Mitros T."/>
            <person name="Ogino H."/>
            <person name="Ohta Y."/>
            <person name="Poliakov A.V."/>
            <person name="Pollet N."/>
            <person name="Robert J."/>
            <person name="Salamov A."/>
            <person name="Sater A.K."/>
            <person name="Schmutz J."/>
            <person name="Terry A."/>
            <person name="Vize P.D."/>
            <person name="Warren W.C."/>
            <person name="Wells D."/>
            <person name="Wills A."/>
            <person name="Wilson R.K."/>
            <person name="Zimmerman L.B."/>
            <person name="Zorn A.M."/>
            <person name="Grainger R."/>
            <person name="Grammer T."/>
            <person name="Khokha M.K."/>
            <person name="Richardson P.M."/>
            <person name="Rokhsar D.S."/>
        </authorList>
    </citation>
    <scope>NUCLEOTIDE SEQUENCE [LARGE SCALE GENOMIC DNA]</scope>
    <source>
        <strain evidence="2">Nigerian</strain>
    </source>
</reference>
<reference evidence="2" key="2">
    <citation type="submission" date="2020-05" db="UniProtKB">
        <authorList>
            <consortium name="Ensembl"/>
        </authorList>
    </citation>
    <scope>IDENTIFICATION</scope>
</reference>
<gene>
    <name evidence="2 4 5" type="primary">LOC100489315</name>
</gene>
<reference evidence="4" key="3">
    <citation type="submission" date="2025-04" db="UniProtKB">
        <authorList>
            <consortium name="RefSeq"/>
        </authorList>
    </citation>
    <scope>IDENTIFICATION</scope>
    <source>
        <strain evidence="4">Nigerian</strain>
        <tissue evidence="4">Liver and blood</tissue>
    </source>
</reference>
<dbReference type="Proteomes" id="UP000008143">
    <property type="component" value="Chromosome 9"/>
</dbReference>